<name>A0A0C3MI83_9AGAM</name>
<keyword evidence="3" id="KW-1185">Reference proteome</keyword>
<evidence type="ECO:0000256" key="1">
    <source>
        <dbReference type="SAM" id="MobiDB-lite"/>
    </source>
</evidence>
<feature type="compositionally biased region" description="Basic and acidic residues" evidence="1">
    <location>
        <begin position="437"/>
        <end position="452"/>
    </location>
</feature>
<feature type="compositionally biased region" description="Low complexity" evidence="1">
    <location>
        <begin position="763"/>
        <end position="780"/>
    </location>
</feature>
<feature type="compositionally biased region" description="Low complexity" evidence="1">
    <location>
        <begin position="566"/>
        <end position="577"/>
    </location>
</feature>
<feature type="compositionally biased region" description="Polar residues" evidence="1">
    <location>
        <begin position="781"/>
        <end position="819"/>
    </location>
</feature>
<feature type="compositionally biased region" description="Acidic residues" evidence="1">
    <location>
        <begin position="80"/>
        <end position="90"/>
    </location>
</feature>
<feature type="compositionally biased region" description="Polar residues" evidence="1">
    <location>
        <begin position="336"/>
        <end position="362"/>
    </location>
</feature>
<evidence type="ECO:0000313" key="3">
    <source>
        <dbReference type="Proteomes" id="UP000054248"/>
    </source>
</evidence>
<feature type="compositionally biased region" description="Polar residues" evidence="1">
    <location>
        <begin position="278"/>
        <end position="292"/>
    </location>
</feature>
<feature type="compositionally biased region" description="Low complexity" evidence="1">
    <location>
        <begin position="1"/>
        <end position="14"/>
    </location>
</feature>
<organism evidence="2 3">
    <name type="scientific">Tulasnella calospora MUT 4182</name>
    <dbReference type="NCBI Taxonomy" id="1051891"/>
    <lineage>
        <taxon>Eukaryota</taxon>
        <taxon>Fungi</taxon>
        <taxon>Dikarya</taxon>
        <taxon>Basidiomycota</taxon>
        <taxon>Agaricomycotina</taxon>
        <taxon>Agaricomycetes</taxon>
        <taxon>Cantharellales</taxon>
        <taxon>Tulasnellaceae</taxon>
        <taxon>Tulasnella</taxon>
    </lineage>
</organism>
<feature type="region of interest" description="Disordered" evidence="1">
    <location>
        <begin position="1"/>
        <end position="105"/>
    </location>
</feature>
<feature type="region of interest" description="Disordered" evidence="1">
    <location>
        <begin position="437"/>
        <end position="531"/>
    </location>
</feature>
<dbReference type="OrthoDB" id="354769at2759"/>
<feature type="region of interest" description="Disordered" evidence="1">
    <location>
        <begin position="555"/>
        <end position="621"/>
    </location>
</feature>
<evidence type="ECO:0000313" key="2">
    <source>
        <dbReference type="EMBL" id="KIO33357.1"/>
    </source>
</evidence>
<feature type="compositionally biased region" description="Polar residues" evidence="1">
    <location>
        <begin position="15"/>
        <end position="24"/>
    </location>
</feature>
<feature type="compositionally biased region" description="Polar residues" evidence="1">
    <location>
        <begin position="173"/>
        <end position="183"/>
    </location>
</feature>
<feature type="compositionally biased region" description="Low complexity" evidence="1">
    <location>
        <begin position="506"/>
        <end position="516"/>
    </location>
</feature>
<proteinExistence type="predicted"/>
<gene>
    <name evidence="2" type="ORF">M407DRAFT_234580</name>
</gene>
<protein>
    <submittedName>
        <fullName evidence="2">Uncharacterized protein</fullName>
    </submittedName>
</protein>
<accession>A0A0C3MI83</accession>
<sequence>MFRSSSPAPSIAPSFESTAPSAWTNIDPLRTEDNHVHRSNSLPHRNELQRSGEVNFQPRADSGAGMGIGSFNAGWGWGDTAEDSADEDDVYGNKTSRRNKGNMLSRVFKSEAGSLNVSGQFKSGISRSGASGHAWSDSTDLLHPYKTGADIQTSTSQNSFASNHRSKTPPARLSTTSSMSAKSPPSGKKRGNKNRRPMSLNIHMAEPAPPPPTLNNLPPETRADLLKKNRKLQQMLGPDYYNPNAVAGSHRASVLEENNAIGGLVAGMAGLGKKSGSRKSTGPGETSLTASRASHRALSESLVSAGSQASSDISSSHILLNQGSTVDDTLSLSKRSMSTRLSKTRPTSPKQARPSHTGSRTRSFSVSSTPLSPVPPTPESFMDFSSDAGELFAASPNARRRVSTSPFGSNDALPIFQLATIPPSPGKGAAGLQDLIESCKPDSKPPSTDRSKTPKPADILTGLSPSEDTSSSRLGRTLEKRSRSSSTPPVSPHGLPGSSTHPYAVSGRSHSVSSISTLETALVPDADALERKRRRDRLVKLHRFLGSNVPAEAVLGSDAPMEQGLPAPAADAASDSDNQSEDGVPKWWKGLKKSSMGGTELGASSRTEWNPAPNPQPMTEQDRALNVRRKAKMEKMFGANPPQGMYVLRTKTEEGEISEDETLDEDPVHQPSALNSLEFLRHSHSLNSLNYLVDKEDRESLRNLFDEFTKQDPISDLEEDIVFAPPEDLDEEDDDEDLRDPRQPKRHPRQPFRRGSLPPTITLNLPRSPLLSPPFASLSPTWRSSPISASPTTRLYSSPVSPIGPSTLSKKPSQSSLTSIDADQVAVDGFQQRRRRAAKLTKFFGTDYRCLFGEVLESIESGVRDDQTKGTLTEEEAKACAFIRYLLRAKQDSILPTGSSR</sequence>
<dbReference type="HOGENOM" id="CLU_321644_0_0_1"/>
<feature type="region of interest" description="Disordered" evidence="1">
    <location>
        <begin position="270"/>
        <end position="293"/>
    </location>
</feature>
<dbReference type="AlphaFoldDB" id="A0A0C3MI83"/>
<feature type="compositionally biased region" description="Basic residues" evidence="1">
    <location>
        <begin position="187"/>
        <end position="196"/>
    </location>
</feature>
<feature type="region of interest" description="Disordered" evidence="1">
    <location>
        <begin position="336"/>
        <end position="383"/>
    </location>
</feature>
<feature type="region of interest" description="Disordered" evidence="1">
    <location>
        <begin position="725"/>
        <end position="819"/>
    </location>
</feature>
<feature type="compositionally biased region" description="Acidic residues" evidence="1">
    <location>
        <begin position="725"/>
        <end position="738"/>
    </location>
</feature>
<dbReference type="EMBL" id="KN822949">
    <property type="protein sequence ID" value="KIO33357.1"/>
    <property type="molecule type" value="Genomic_DNA"/>
</dbReference>
<dbReference type="Proteomes" id="UP000054248">
    <property type="component" value="Unassembled WGS sequence"/>
</dbReference>
<feature type="compositionally biased region" description="Polar residues" evidence="1">
    <location>
        <begin position="152"/>
        <end position="163"/>
    </location>
</feature>
<feature type="region of interest" description="Disordered" evidence="1">
    <location>
        <begin position="152"/>
        <end position="220"/>
    </location>
</feature>
<reference evidence="3" key="2">
    <citation type="submission" date="2015-01" db="EMBL/GenBank/DDBJ databases">
        <title>Evolutionary Origins and Diversification of the Mycorrhizal Mutualists.</title>
        <authorList>
            <consortium name="DOE Joint Genome Institute"/>
            <consortium name="Mycorrhizal Genomics Consortium"/>
            <person name="Kohler A."/>
            <person name="Kuo A."/>
            <person name="Nagy L.G."/>
            <person name="Floudas D."/>
            <person name="Copeland A."/>
            <person name="Barry K.W."/>
            <person name="Cichocki N."/>
            <person name="Veneault-Fourrey C."/>
            <person name="LaButti K."/>
            <person name="Lindquist E.A."/>
            <person name="Lipzen A."/>
            <person name="Lundell T."/>
            <person name="Morin E."/>
            <person name="Murat C."/>
            <person name="Riley R."/>
            <person name="Ohm R."/>
            <person name="Sun H."/>
            <person name="Tunlid A."/>
            <person name="Henrissat B."/>
            <person name="Grigoriev I.V."/>
            <person name="Hibbett D.S."/>
            <person name="Martin F."/>
        </authorList>
    </citation>
    <scope>NUCLEOTIDE SEQUENCE [LARGE SCALE GENOMIC DNA]</scope>
    <source>
        <strain evidence="3">MUT 4182</strain>
    </source>
</reference>
<feature type="compositionally biased region" description="Polar residues" evidence="1">
    <location>
        <begin position="463"/>
        <end position="474"/>
    </location>
</feature>
<reference evidence="2 3" key="1">
    <citation type="submission" date="2014-04" db="EMBL/GenBank/DDBJ databases">
        <authorList>
            <consortium name="DOE Joint Genome Institute"/>
            <person name="Kuo A."/>
            <person name="Girlanda M."/>
            <person name="Perotto S."/>
            <person name="Kohler A."/>
            <person name="Nagy L.G."/>
            <person name="Floudas D."/>
            <person name="Copeland A."/>
            <person name="Barry K.W."/>
            <person name="Cichocki N."/>
            <person name="Veneault-Fourrey C."/>
            <person name="LaButti K."/>
            <person name="Lindquist E.A."/>
            <person name="Lipzen A."/>
            <person name="Lundell T."/>
            <person name="Morin E."/>
            <person name="Murat C."/>
            <person name="Sun H."/>
            <person name="Tunlid A."/>
            <person name="Henrissat B."/>
            <person name="Grigoriev I.V."/>
            <person name="Hibbett D.S."/>
            <person name="Martin F."/>
            <person name="Nordberg H.P."/>
            <person name="Cantor M.N."/>
            <person name="Hua S.X."/>
        </authorList>
    </citation>
    <scope>NUCLEOTIDE SEQUENCE [LARGE SCALE GENOMIC DNA]</scope>
    <source>
        <strain evidence="2 3">MUT 4182</strain>
    </source>
</reference>